<evidence type="ECO:0000313" key="3">
    <source>
        <dbReference type="Proteomes" id="UP000198866"/>
    </source>
</evidence>
<feature type="region of interest" description="Disordered" evidence="1">
    <location>
        <begin position="28"/>
        <end position="47"/>
    </location>
</feature>
<evidence type="ECO:0000256" key="1">
    <source>
        <dbReference type="SAM" id="MobiDB-lite"/>
    </source>
</evidence>
<dbReference type="EMBL" id="FNYE01000007">
    <property type="protein sequence ID" value="SEJ13862.1"/>
    <property type="molecule type" value="Genomic_DNA"/>
</dbReference>
<evidence type="ECO:0000313" key="2">
    <source>
        <dbReference type="EMBL" id="SEJ13862.1"/>
    </source>
</evidence>
<dbReference type="RefSeq" id="WP_143062245.1">
    <property type="nucleotide sequence ID" value="NZ_FNYE01000007.1"/>
</dbReference>
<name>A0A1H6WN11_9BURK</name>
<gene>
    <name evidence="2" type="ORF">SAMN05192539_100728</name>
</gene>
<organism evidence="2 3">
    <name type="scientific">Paraburkholderia diazotrophica</name>
    <dbReference type="NCBI Taxonomy" id="667676"/>
    <lineage>
        <taxon>Bacteria</taxon>
        <taxon>Pseudomonadati</taxon>
        <taxon>Pseudomonadota</taxon>
        <taxon>Betaproteobacteria</taxon>
        <taxon>Burkholderiales</taxon>
        <taxon>Burkholderiaceae</taxon>
        <taxon>Paraburkholderia</taxon>
    </lineage>
</organism>
<proteinExistence type="predicted"/>
<keyword evidence="3" id="KW-1185">Reference proteome</keyword>
<dbReference type="Proteomes" id="UP000198866">
    <property type="component" value="Unassembled WGS sequence"/>
</dbReference>
<sequence>MDGTVIEERIRTLAFYLWEEEMHRDAGMADADKLAQPPGGDNHEHTT</sequence>
<dbReference type="STRING" id="667676.SAMN05192539_100728"/>
<protein>
    <submittedName>
        <fullName evidence="2">Uncharacterized protein</fullName>
    </submittedName>
</protein>
<dbReference type="AlphaFoldDB" id="A0A1H6WN11"/>
<accession>A0A1H6WN11</accession>
<reference evidence="3" key="1">
    <citation type="submission" date="2016-10" db="EMBL/GenBank/DDBJ databases">
        <authorList>
            <person name="Varghese N."/>
            <person name="Submissions S."/>
        </authorList>
    </citation>
    <scope>NUCLEOTIDE SEQUENCE [LARGE SCALE GENOMIC DNA]</scope>
    <source>
        <strain evidence="3">LMG 26031</strain>
    </source>
</reference>